<dbReference type="GO" id="GO:0016740">
    <property type="term" value="F:transferase activity"/>
    <property type="evidence" value="ECO:0007669"/>
    <property type="project" value="UniProtKB-KW"/>
</dbReference>
<keyword evidence="4" id="KW-1185">Reference proteome</keyword>
<accession>A0A2S1LQL3</accession>
<dbReference type="RefSeq" id="WP_108737480.1">
    <property type="nucleotide sequence ID" value="NZ_CP020919.1"/>
</dbReference>
<dbReference type="OrthoDB" id="9815923at2"/>
<comment type="similarity">
    <text evidence="1">Belongs to the glycosyltransferase 2 family. WaaE/KdtX subfamily.</text>
</comment>
<dbReference type="InterPro" id="IPR001173">
    <property type="entry name" value="Glyco_trans_2-like"/>
</dbReference>
<dbReference type="PANTHER" id="PTHR43630:SF2">
    <property type="entry name" value="GLYCOSYLTRANSFERASE"/>
    <property type="match status" value="1"/>
</dbReference>
<dbReference type="PANTHER" id="PTHR43630">
    <property type="entry name" value="POLY-BETA-1,6-N-ACETYL-D-GLUCOSAMINE SYNTHASE"/>
    <property type="match status" value="1"/>
</dbReference>
<proteinExistence type="inferred from homology"/>
<evidence type="ECO:0000256" key="1">
    <source>
        <dbReference type="ARBA" id="ARBA00038494"/>
    </source>
</evidence>
<dbReference type="Gene3D" id="3.90.550.10">
    <property type="entry name" value="Spore Coat Polysaccharide Biosynthesis Protein SpsA, Chain A"/>
    <property type="match status" value="1"/>
</dbReference>
<gene>
    <name evidence="3" type="ORF">FK004_12240</name>
</gene>
<name>A0A2S1LQL3_9FLAO</name>
<protein>
    <submittedName>
        <fullName evidence="3">Glycosyl transferase family 2</fullName>
    </submittedName>
</protein>
<dbReference type="EMBL" id="CP020919">
    <property type="protein sequence ID" value="AWG25936.1"/>
    <property type="molecule type" value="Genomic_DNA"/>
</dbReference>
<dbReference type="CDD" id="cd02511">
    <property type="entry name" value="Beta4Glucosyltransferase"/>
    <property type="match status" value="1"/>
</dbReference>
<dbReference type="SUPFAM" id="SSF53448">
    <property type="entry name" value="Nucleotide-diphospho-sugar transferases"/>
    <property type="match status" value="1"/>
</dbReference>
<feature type="domain" description="Glycosyltransferase 2-like" evidence="2">
    <location>
        <begin position="15"/>
        <end position="121"/>
    </location>
</feature>
<reference evidence="3 4" key="1">
    <citation type="submission" date="2017-04" db="EMBL/GenBank/DDBJ databases">
        <title>Complete genome sequence of Flavobacterium kingsejong AJ004.</title>
        <authorList>
            <person name="Lee P.C."/>
        </authorList>
    </citation>
    <scope>NUCLEOTIDE SEQUENCE [LARGE SCALE GENOMIC DNA]</scope>
    <source>
        <strain evidence="3 4">AJ004</strain>
    </source>
</reference>
<dbReference type="AlphaFoldDB" id="A0A2S1LQL3"/>
<dbReference type="Proteomes" id="UP000244677">
    <property type="component" value="Chromosome"/>
</dbReference>
<evidence type="ECO:0000313" key="3">
    <source>
        <dbReference type="EMBL" id="AWG25936.1"/>
    </source>
</evidence>
<sequence length="255" mass="29910">MSKNNSSPKITALAITFNEAQNVRRYVESLAFADEIIFVDSFSTDATVTLAKELNVTVIQKTFHNFSEQRNFAISKAQNDWILFFDLDEIISPELQTEILATVAQTQNTVAYAIKRNFYFMGKHIRFGGWQTDTVIRLFHKGFCQYKGLVHETVTVNGKIGHLKQKADHFSYTSFDNYNTKLSNYSKLQAETLYAKRKRPNAYHFFIRPAYRFTWQYLYRLGILDGKEGFVLAYVHSFSVFKRYLQLWMKYRKID</sequence>
<evidence type="ECO:0000259" key="2">
    <source>
        <dbReference type="Pfam" id="PF00535"/>
    </source>
</evidence>
<dbReference type="KEGG" id="fki:FK004_12240"/>
<evidence type="ECO:0000313" key="4">
    <source>
        <dbReference type="Proteomes" id="UP000244677"/>
    </source>
</evidence>
<dbReference type="Pfam" id="PF00535">
    <property type="entry name" value="Glycos_transf_2"/>
    <property type="match status" value="1"/>
</dbReference>
<dbReference type="InterPro" id="IPR029044">
    <property type="entry name" value="Nucleotide-diphossugar_trans"/>
</dbReference>
<keyword evidence="3" id="KW-0808">Transferase</keyword>
<organism evidence="3 4">
    <name type="scientific">Flavobacterium kingsejongi</name>
    <dbReference type="NCBI Taxonomy" id="1678728"/>
    <lineage>
        <taxon>Bacteria</taxon>
        <taxon>Pseudomonadati</taxon>
        <taxon>Bacteroidota</taxon>
        <taxon>Flavobacteriia</taxon>
        <taxon>Flavobacteriales</taxon>
        <taxon>Flavobacteriaceae</taxon>
        <taxon>Flavobacterium</taxon>
    </lineage>
</organism>